<reference evidence="3 4" key="1">
    <citation type="journal article" date="2016" name="Genome Announc.">
        <title>Complete Genome Sequence of Thiostrepton-Producing Streptomyces laurentii ATCC 31255.</title>
        <authorList>
            <person name="Doi K."/>
            <person name="Fujino Y."/>
            <person name="Nagayoshi Y."/>
            <person name="Ohshima T."/>
            <person name="Ogata S."/>
        </authorList>
    </citation>
    <scope>NUCLEOTIDE SEQUENCE [LARGE SCALE GENOMIC DNA]</scope>
    <source>
        <strain evidence="3 4">ATCC 31255</strain>
    </source>
</reference>
<dbReference type="Proteomes" id="UP000217676">
    <property type="component" value="Chromosome"/>
</dbReference>
<dbReference type="EMBL" id="AP017424">
    <property type="protein sequence ID" value="BAU88056.1"/>
    <property type="molecule type" value="Genomic_DNA"/>
</dbReference>
<evidence type="ECO:0000313" key="4">
    <source>
        <dbReference type="Proteomes" id="UP000217676"/>
    </source>
</evidence>
<evidence type="ECO:0000313" key="3">
    <source>
        <dbReference type="EMBL" id="BAU88056.1"/>
    </source>
</evidence>
<sequence>MRVRTTVLFLPALLLSAVTACSTFSSESGVGGPSAPSPSAASASAAPLPSDRLRARLLTAADLGPGYTVRFTDTPASSGGEVLGCEPLERLAAGTGDPYARFPARARAGITGPGPTKVTEELFSAAPAELSAGIRRIMSAMTACPTYRLAIAATVVEVSTRITPAPPLGEEQWAQIVTVRANGRSQVTQQVVVRDGSLLMVLSGSPAEVKLHVERALDKAAAR</sequence>
<dbReference type="PROSITE" id="PS51257">
    <property type="entry name" value="PROKAR_LIPOPROTEIN"/>
    <property type="match status" value="1"/>
</dbReference>
<feature type="signal peptide" evidence="2">
    <location>
        <begin position="1"/>
        <end position="20"/>
    </location>
</feature>
<dbReference type="KEGG" id="slau:SLA_7190"/>
<dbReference type="AlphaFoldDB" id="A0A160P9B8"/>
<evidence type="ECO:0000256" key="1">
    <source>
        <dbReference type="SAM" id="MobiDB-lite"/>
    </source>
</evidence>
<feature type="region of interest" description="Disordered" evidence="1">
    <location>
        <begin position="26"/>
        <end position="47"/>
    </location>
</feature>
<gene>
    <name evidence="3" type="ORF">SLA_7190</name>
</gene>
<accession>A0A160P9B8</accession>
<organism evidence="3 4">
    <name type="scientific">Streptomyces laurentii</name>
    <dbReference type="NCBI Taxonomy" id="39478"/>
    <lineage>
        <taxon>Bacteria</taxon>
        <taxon>Bacillati</taxon>
        <taxon>Actinomycetota</taxon>
        <taxon>Actinomycetes</taxon>
        <taxon>Kitasatosporales</taxon>
        <taxon>Streptomycetaceae</taxon>
        <taxon>Streptomyces</taxon>
    </lineage>
</organism>
<protein>
    <submittedName>
        <fullName evidence="3">Secreted protein</fullName>
    </submittedName>
</protein>
<name>A0A160P9B8_STRLU</name>
<keyword evidence="2" id="KW-0732">Signal</keyword>
<feature type="chain" id="PRO_5038794517" evidence="2">
    <location>
        <begin position="21"/>
        <end position="223"/>
    </location>
</feature>
<proteinExistence type="predicted"/>
<keyword evidence="4" id="KW-1185">Reference proteome</keyword>
<evidence type="ECO:0000256" key="2">
    <source>
        <dbReference type="SAM" id="SignalP"/>
    </source>
</evidence>